<protein>
    <submittedName>
        <fullName evidence="8">CELSR1 protein</fullName>
    </submittedName>
</protein>
<evidence type="ECO:0000256" key="4">
    <source>
        <dbReference type="ARBA" id="ARBA00023136"/>
    </source>
</evidence>
<feature type="transmembrane region" description="Helical" evidence="5">
    <location>
        <begin position="267"/>
        <end position="291"/>
    </location>
</feature>
<feature type="transmembrane region" description="Helical" evidence="5">
    <location>
        <begin position="179"/>
        <end position="203"/>
    </location>
</feature>
<dbReference type="PROSITE" id="PS50261">
    <property type="entry name" value="G_PROTEIN_RECEP_F2_4"/>
    <property type="match status" value="1"/>
</dbReference>
<evidence type="ECO:0000256" key="3">
    <source>
        <dbReference type="ARBA" id="ARBA00022989"/>
    </source>
</evidence>
<dbReference type="SUPFAM" id="SSF81321">
    <property type="entry name" value="Family A G protein-coupled receptor-like"/>
    <property type="match status" value="1"/>
</dbReference>
<evidence type="ECO:0000256" key="2">
    <source>
        <dbReference type="ARBA" id="ARBA00022692"/>
    </source>
</evidence>
<dbReference type="GO" id="GO:0007166">
    <property type="term" value="P:cell surface receptor signaling pathway"/>
    <property type="evidence" value="ECO:0007669"/>
    <property type="project" value="InterPro"/>
</dbReference>
<comment type="subcellular location">
    <subcellularLocation>
        <location evidence="1">Membrane</location>
        <topology evidence="1">Multi-pass membrane protein</topology>
    </subcellularLocation>
</comment>
<keyword evidence="2 5" id="KW-0812">Transmembrane</keyword>
<dbReference type="GO" id="GO:0004930">
    <property type="term" value="F:G protein-coupled receptor activity"/>
    <property type="evidence" value="ECO:0007669"/>
    <property type="project" value="InterPro"/>
</dbReference>
<dbReference type="GO" id="GO:0005886">
    <property type="term" value="C:plasma membrane"/>
    <property type="evidence" value="ECO:0007669"/>
    <property type="project" value="TreeGrafter"/>
</dbReference>
<proteinExistence type="predicted"/>
<dbReference type="InterPro" id="IPR000848">
    <property type="entry name" value="GPCR_cAMP"/>
</dbReference>
<accession>A0A8J9YN25</accession>
<evidence type="ECO:0000313" key="8">
    <source>
        <dbReference type="EMBL" id="CAH1240124.1"/>
    </source>
</evidence>
<dbReference type="PANTHER" id="PTHR23112:SF47">
    <property type="entry name" value="G-PROTEIN COUPLED RECEPTOR 157"/>
    <property type="match status" value="1"/>
</dbReference>
<organism evidence="8 9">
    <name type="scientific">Branchiostoma lanceolatum</name>
    <name type="common">Common lancelet</name>
    <name type="synonym">Amphioxus lanceolatum</name>
    <dbReference type="NCBI Taxonomy" id="7740"/>
    <lineage>
        <taxon>Eukaryota</taxon>
        <taxon>Metazoa</taxon>
        <taxon>Chordata</taxon>
        <taxon>Cephalochordata</taxon>
        <taxon>Leptocardii</taxon>
        <taxon>Amphioxiformes</taxon>
        <taxon>Branchiostomatidae</taxon>
        <taxon>Branchiostoma</taxon>
    </lineage>
</organism>
<keyword evidence="4 5" id="KW-0472">Membrane</keyword>
<dbReference type="InterPro" id="IPR017981">
    <property type="entry name" value="GPCR_2-like_7TM"/>
</dbReference>
<gene>
    <name evidence="8" type="primary">CELSR1</name>
    <name evidence="8" type="ORF">BLAG_LOCUS4191</name>
</gene>
<dbReference type="Proteomes" id="UP000838412">
    <property type="component" value="Chromosome 11"/>
</dbReference>
<evidence type="ECO:0000256" key="1">
    <source>
        <dbReference type="ARBA" id="ARBA00004141"/>
    </source>
</evidence>
<evidence type="ECO:0000259" key="6">
    <source>
        <dbReference type="PROSITE" id="PS50261"/>
    </source>
</evidence>
<feature type="transmembrane region" description="Helical" evidence="5">
    <location>
        <begin position="25"/>
        <end position="50"/>
    </location>
</feature>
<evidence type="ECO:0000259" key="7">
    <source>
        <dbReference type="PROSITE" id="PS50262"/>
    </source>
</evidence>
<name>A0A8J9YN25_BRALA</name>
<dbReference type="PRINTS" id="PR00247">
    <property type="entry name" value="GPCRCAMP"/>
</dbReference>
<dbReference type="AlphaFoldDB" id="A0A8J9YN25"/>
<dbReference type="Pfam" id="PF00002">
    <property type="entry name" value="7tm_2"/>
    <property type="match status" value="1"/>
</dbReference>
<sequence length="354" mass="39468">MELELQTAAEDGHVTPSVIIPPLPFWIKVVTLTSCTLSILGSALIIVTFLAWKDIRTTSRRLLVILSLTDFWTAVALFYGVYTDFMDSTVDCIVQSIVSTFMGTSSFFWTVSIAIYLYVTIVQTDTQLAGSLTKYFHIVSWGVPLVVVACAAGLQKLGYDRSEVSVGWCWVKLTTPDNLLWMLLTGKLWEILAYFILPALYIAMKRHIYAQGRTQDCYRFQRCAVAAMVKVDRKLTFIPLVFVLLRVWSTIRFILTLSGSSAINNPVLLVLHGIGNTFQGGANCILFCLCTEKIRNKLLPRMPSCSSCCSCQGAACCSFLSLKLLGPKYVLQIETNGSVNREDEPLLTENHSSY</sequence>
<feature type="transmembrane region" description="Helical" evidence="5">
    <location>
        <begin position="235"/>
        <end position="255"/>
    </location>
</feature>
<dbReference type="OrthoDB" id="100006at2759"/>
<dbReference type="InterPro" id="IPR017452">
    <property type="entry name" value="GPCR_Rhodpsn_7TM"/>
</dbReference>
<feature type="transmembrane region" description="Helical" evidence="5">
    <location>
        <begin position="138"/>
        <end position="159"/>
    </location>
</feature>
<evidence type="ECO:0000313" key="9">
    <source>
        <dbReference type="Proteomes" id="UP000838412"/>
    </source>
</evidence>
<feature type="transmembrane region" description="Helical" evidence="5">
    <location>
        <begin position="62"/>
        <end position="81"/>
    </location>
</feature>
<evidence type="ECO:0000256" key="5">
    <source>
        <dbReference type="SAM" id="Phobius"/>
    </source>
</evidence>
<keyword evidence="9" id="KW-1185">Reference proteome</keyword>
<dbReference type="GO" id="GO:0007189">
    <property type="term" value="P:adenylate cyclase-activating G protein-coupled receptor signaling pathway"/>
    <property type="evidence" value="ECO:0007669"/>
    <property type="project" value="TreeGrafter"/>
</dbReference>
<feature type="domain" description="G-protein coupled receptors family 1 profile" evidence="7">
    <location>
        <begin position="41"/>
        <end position="204"/>
    </location>
</feature>
<dbReference type="PROSITE" id="PS50262">
    <property type="entry name" value="G_PROTEIN_RECEP_F1_2"/>
    <property type="match status" value="1"/>
</dbReference>
<dbReference type="PANTHER" id="PTHR23112">
    <property type="entry name" value="G PROTEIN-COUPLED RECEPTOR 157-RELATED"/>
    <property type="match status" value="1"/>
</dbReference>
<keyword evidence="3 5" id="KW-1133">Transmembrane helix</keyword>
<dbReference type="InterPro" id="IPR022343">
    <property type="entry name" value="GCR1-cAMP_receptor"/>
</dbReference>
<dbReference type="InterPro" id="IPR000832">
    <property type="entry name" value="GPCR_2_secretin-like"/>
</dbReference>
<dbReference type="PRINTS" id="PR02001">
    <property type="entry name" value="GCR1CAMPR"/>
</dbReference>
<feature type="domain" description="G-protein coupled receptors family 2 profile 2" evidence="6">
    <location>
        <begin position="27"/>
        <end position="291"/>
    </location>
</feature>
<reference evidence="8" key="1">
    <citation type="submission" date="2022-01" db="EMBL/GenBank/DDBJ databases">
        <authorList>
            <person name="Braso-Vives M."/>
        </authorList>
    </citation>
    <scope>NUCLEOTIDE SEQUENCE</scope>
</reference>
<feature type="transmembrane region" description="Helical" evidence="5">
    <location>
        <begin position="93"/>
        <end position="118"/>
    </location>
</feature>
<dbReference type="Gene3D" id="1.20.1070.10">
    <property type="entry name" value="Rhodopsin 7-helix transmembrane proteins"/>
    <property type="match status" value="1"/>
</dbReference>
<dbReference type="GO" id="GO:0030552">
    <property type="term" value="F:cAMP binding"/>
    <property type="evidence" value="ECO:0007669"/>
    <property type="project" value="InterPro"/>
</dbReference>
<dbReference type="EMBL" id="OV696696">
    <property type="protein sequence ID" value="CAH1240124.1"/>
    <property type="molecule type" value="Genomic_DNA"/>
</dbReference>